<dbReference type="EMBL" id="HBFQ01006592">
    <property type="protein sequence ID" value="CAD8830313.1"/>
    <property type="molecule type" value="Transcribed_RNA"/>
</dbReference>
<feature type="region of interest" description="Disordered" evidence="1">
    <location>
        <begin position="175"/>
        <end position="220"/>
    </location>
</feature>
<feature type="compositionally biased region" description="Low complexity" evidence="1">
    <location>
        <begin position="260"/>
        <end position="271"/>
    </location>
</feature>
<dbReference type="AlphaFoldDB" id="A0A7S1EXG8"/>
<protein>
    <submittedName>
        <fullName evidence="4">Uncharacterized protein</fullName>
    </submittedName>
</protein>
<keyword evidence="2" id="KW-1133">Transmembrane helix</keyword>
<keyword evidence="2" id="KW-0472">Membrane</keyword>
<feature type="region of interest" description="Disordered" evidence="1">
    <location>
        <begin position="259"/>
        <end position="281"/>
    </location>
</feature>
<feature type="transmembrane region" description="Helical" evidence="2">
    <location>
        <begin position="320"/>
        <end position="342"/>
    </location>
</feature>
<evidence type="ECO:0000313" key="4">
    <source>
        <dbReference type="EMBL" id="CAD8830313.1"/>
    </source>
</evidence>
<reference evidence="4" key="1">
    <citation type="submission" date="2021-01" db="EMBL/GenBank/DDBJ databases">
        <authorList>
            <person name="Corre E."/>
            <person name="Pelletier E."/>
            <person name="Niang G."/>
            <person name="Scheremetjew M."/>
            <person name="Finn R."/>
            <person name="Kale V."/>
            <person name="Holt S."/>
            <person name="Cochrane G."/>
            <person name="Meng A."/>
            <person name="Brown T."/>
            <person name="Cohen L."/>
        </authorList>
    </citation>
    <scope>NUCLEOTIDE SEQUENCE</scope>
</reference>
<organism evidence="4">
    <name type="scientific">Noctiluca scintillans</name>
    <name type="common">Sea sparkle</name>
    <name type="synonym">Red tide dinoflagellate</name>
    <dbReference type="NCBI Taxonomy" id="2966"/>
    <lineage>
        <taxon>Eukaryota</taxon>
        <taxon>Sar</taxon>
        <taxon>Alveolata</taxon>
        <taxon>Dinophyceae</taxon>
        <taxon>Noctilucales</taxon>
        <taxon>Noctilucaceae</taxon>
        <taxon>Noctiluca</taxon>
    </lineage>
</organism>
<feature type="compositionally biased region" description="Low complexity" evidence="1">
    <location>
        <begin position="189"/>
        <end position="220"/>
    </location>
</feature>
<evidence type="ECO:0000256" key="3">
    <source>
        <dbReference type="SAM" id="SignalP"/>
    </source>
</evidence>
<gene>
    <name evidence="4" type="ORF">NSCI0253_LOCUS4659</name>
</gene>
<keyword evidence="3" id="KW-0732">Signal</keyword>
<keyword evidence="2" id="KW-0812">Transmembrane</keyword>
<evidence type="ECO:0000256" key="1">
    <source>
        <dbReference type="SAM" id="MobiDB-lite"/>
    </source>
</evidence>
<feature type="compositionally biased region" description="Polar residues" evidence="1">
    <location>
        <begin position="175"/>
        <end position="188"/>
    </location>
</feature>
<feature type="signal peptide" evidence="3">
    <location>
        <begin position="1"/>
        <end position="24"/>
    </location>
</feature>
<sequence length="376" mass="41926">MFHCVQGLVLLVLSSLQFADYCSGDITRTYDCEQYQPDCAYNKMLNCRYYYTYCEESEEDLLECFVADSREAFSGRLDIRLLHHSDCIRCAILTDDRNDVQAFDKYWLLNESDRETDKWRCTDESDSCFATTLDWDTLVCECSDAGDLQTTCTSRHLTAKWEDLLLRHRSLDDAGTSNQTNTVSADGPTTNTTTSTTFTRTSSTTTATTTTTMTTTGTTLTSTATSTTTLTTTMTMTATPTHATTGNNTTILSLNGTHATTTTTSSTTPSTAEEGDGSAGPLLCDRRGDPGLCEQSCSWAPSNPPAYYFSDSQCSQQGSYVYRVCVLYSYLTVCVWIVLTILAQSLRLTTKPESWFFNPRSPDENYVWRFFRLLGP</sequence>
<feature type="chain" id="PRO_5030541073" evidence="3">
    <location>
        <begin position="25"/>
        <end position="376"/>
    </location>
</feature>
<accession>A0A7S1EXG8</accession>
<name>A0A7S1EXG8_NOCSC</name>
<evidence type="ECO:0000256" key="2">
    <source>
        <dbReference type="SAM" id="Phobius"/>
    </source>
</evidence>
<proteinExistence type="predicted"/>